<dbReference type="EMBL" id="JAODUP010001076">
    <property type="protein sequence ID" value="KAK2141576.1"/>
    <property type="molecule type" value="Genomic_DNA"/>
</dbReference>
<evidence type="ECO:0000313" key="4">
    <source>
        <dbReference type="Proteomes" id="UP001208570"/>
    </source>
</evidence>
<accession>A0AAD9IVW5</accession>
<name>A0AAD9IVW5_9ANNE</name>
<evidence type="ECO:0000256" key="1">
    <source>
        <dbReference type="ARBA" id="ARBA00040365"/>
    </source>
</evidence>
<feature type="domain" description="G-patch" evidence="2">
    <location>
        <begin position="1"/>
        <end position="33"/>
    </location>
</feature>
<protein>
    <recommendedName>
        <fullName evidence="1">G patch domain-containing protein 4</fullName>
    </recommendedName>
</protein>
<organism evidence="3 4">
    <name type="scientific">Paralvinella palmiformis</name>
    <dbReference type="NCBI Taxonomy" id="53620"/>
    <lineage>
        <taxon>Eukaryota</taxon>
        <taxon>Metazoa</taxon>
        <taxon>Spiralia</taxon>
        <taxon>Lophotrochozoa</taxon>
        <taxon>Annelida</taxon>
        <taxon>Polychaeta</taxon>
        <taxon>Sedentaria</taxon>
        <taxon>Canalipalpata</taxon>
        <taxon>Terebellida</taxon>
        <taxon>Terebelliformia</taxon>
        <taxon>Alvinellidae</taxon>
        <taxon>Paralvinella</taxon>
    </lineage>
</organism>
<dbReference type="PANTHER" id="PTHR23149">
    <property type="entry name" value="G PATCH DOMAIN CONTAINING PROTEIN"/>
    <property type="match status" value="1"/>
</dbReference>
<keyword evidence="4" id="KW-1185">Reference proteome</keyword>
<dbReference type="GO" id="GO:0003676">
    <property type="term" value="F:nucleic acid binding"/>
    <property type="evidence" value="ECO:0007669"/>
    <property type="project" value="InterPro"/>
</dbReference>
<dbReference type="PROSITE" id="PS50174">
    <property type="entry name" value="G_PATCH"/>
    <property type="match status" value="1"/>
</dbReference>
<evidence type="ECO:0000259" key="2">
    <source>
        <dbReference type="PROSITE" id="PS50174"/>
    </source>
</evidence>
<dbReference type="InterPro" id="IPR050656">
    <property type="entry name" value="PINX1"/>
</dbReference>
<dbReference type="InterPro" id="IPR000467">
    <property type="entry name" value="G_patch_dom"/>
</dbReference>
<evidence type="ECO:0000313" key="3">
    <source>
        <dbReference type="EMBL" id="KAK2141576.1"/>
    </source>
</evidence>
<proteinExistence type="predicted"/>
<dbReference type="Proteomes" id="UP001208570">
    <property type="component" value="Unassembled WGS sequence"/>
</dbReference>
<dbReference type="PANTHER" id="PTHR23149:SF9">
    <property type="entry name" value="G PATCH DOMAIN-CONTAINING PROTEIN 4"/>
    <property type="match status" value="1"/>
</dbReference>
<dbReference type="Pfam" id="PF01585">
    <property type="entry name" value="G-patch"/>
    <property type="match status" value="1"/>
</dbReference>
<dbReference type="AlphaFoldDB" id="A0AAD9IVW5"/>
<gene>
    <name evidence="3" type="ORF">LSH36_1076g00027</name>
</gene>
<reference evidence="3" key="1">
    <citation type="journal article" date="2023" name="Mol. Biol. Evol.">
        <title>Third-Generation Sequencing Reveals the Adaptive Role of the Epigenome in Three Deep-Sea Polychaetes.</title>
        <authorList>
            <person name="Perez M."/>
            <person name="Aroh O."/>
            <person name="Sun Y."/>
            <person name="Lan Y."/>
            <person name="Juniper S.K."/>
            <person name="Young C.R."/>
            <person name="Angers B."/>
            <person name="Qian P.Y."/>
        </authorList>
    </citation>
    <scope>NUCLEOTIDE SEQUENCE</scope>
    <source>
        <strain evidence="3">P08H-3</strain>
    </source>
</reference>
<sequence length="93" mass="10464">MTGSGLGSKEDGIKEAIKVKLKFDQAGIGHNRGDEFKFHWWDHAFNKAARNIKVNETQNGIKIKSKGNLEVTSTKKALKVNKKQMIYGMFVKV</sequence>
<comment type="caution">
    <text evidence="3">The sequence shown here is derived from an EMBL/GenBank/DDBJ whole genome shotgun (WGS) entry which is preliminary data.</text>
</comment>
<dbReference type="GO" id="GO:0005730">
    <property type="term" value="C:nucleolus"/>
    <property type="evidence" value="ECO:0007669"/>
    <property type="project" value="TreeGrafter"/>
</dbReference>